<organism evidence="1 2">
    <name type="scientific">Bergeriella denitrificans</name>
    <name type="common">Neisseria denitrificans</name>
    <dbReference type="NCBI Taxonomy" id="494"/>
    <lineage>
        <taxon>Bacteria</taxon>
        <taxon>Pseudomonadati</taxon>
        <taxon>Pseudomonadota</taxon>
        <taxon>Betaproteobacteria</taxon>
        <taxon>Neisseriales</taxon>
        <taxon>Neisseriaceae</taxon>
        <taxon>Bergeriella</taxon>
    </lineage>
</organism>
<dbReference type="Proteomes" id="UP000254651">
    <property type="component" value="Unassembled WGS sequence"/>
</dbReference>
<keyword evidence="2" id="KW-1185">Reference proteome</keyword>
<protein>
    <submittedName>
        <fullName evidence="1">Uncharacterized protein</fullName>
    </submittedName>
</protein>
<accession>A0A378UKE6</accession>
<proteinExistence type="predicted"/>
<dbReference type="EMBL" id="UGQS01000002">
    <property type="protein sequence ID" value="STZ76952.1"/>
    <property type="molecule type" value="Genomic_DNA"/>
</dbReference>
<evidence type="ECO:0000313" key="1">
    <source>
        <dbReference type="EMBL" id="STZ76952.1"/>
    </source>
</evidence>
<reference evidence="1 2" key="1">
    <citation type="submission" date="2018-06" db="EMBL/GenBank/DDBJ databases">
        <authorList>
            <consortium name="Pathogen Informatics"/>
            <person name="Doyle S."/>
        </authorList>
    </citation>
    <scope>NUCLEOTIDE SEQUENCE [LARGE SCALE GENOMIC DNA]</scope>
    <source>
        <strain evidence="1 2">NCTC10295</strain>
    </source>
</reference>
<name>A0A378UKE6_BERDE</name>
<dbReference type="AlphaFoldDB" id="A0A378UKE6"/>
<gene>
    <name evidence="1" type="ORF">NCTC10295_01745</name>
</gene>
<evidence type="ECO:0000313" key="2">
    <source>
        <dbReference type="Proteomes" id="UP000254651"/>
    </source>
</evidence>
<dbReference type="RefSeq" id="WP_066077903.1">
    <property type="nucleotide sequence ID" value="NZ_CP181246.1"/>
</dbReference>
<sequence length="110" mass="12896">MFDHISAALNALEECGFKTDTFKTIGDVIQAVIELGSHEGIVYSVHDDFYGLLSLSNEFTNLSLDDRSLWEDDEAYESQEYYEEMRRLLDEIEICTRIWFNHFNQEEEEA</sequence>